<keyword evidence="8" id="KW-0998">Cell outer membrane</keyword>
<comment type="subcellular location">
    <subcellularLocation>
        <location evidence="1">Cell outer membrane</location>
        <topology evidence="1">Multi-pass membrane protein</topology>
    </subcellularLocation>
</comment>
<gene>
    <name evidence="10" type="ORF">H4K34_02865</name>
</gene>
<reference evidence="10 11" key="1">
    <citation type="submission" date="2020-08" db="EMBL/GenBank/DDBJ databases">
        <title>Croceimicrobium hydrocarbonivorans gen. nov., sp. nov., a novel marine bacterium isolated from a bacterial consortium that degrades polyethylene terephthalate.</title>
        <authorList>
            <person name="Liu R."/>
        </authorList>
    </citation>
    <scope>NUCLEOTIDE SEQUENCE [LARGE SCALE GENOMIC DNA]</scope>
    <source>
        <strain evidence="10 11">A20-9</strain>
    </source>
</reference>
<evidence type="ECO:0000313" key="10">
    <source>
        <dbReference type="EMBL" id="QNR24802.1"/>
    </source>
</evidence>
<evidence type="ECO:0000313" key="11">
    <source>
        <dbReference type="Proteomes" id="UP000516305"/>
    </source>
</evidence>
<evidence type="ECO:0000256" key="1">
    <source>
        <dbReference type="ARBA" id="ARBA00004571"/>
    </source>
</evidence>
<dbReference type="GO" id="GO:0015344">
    <property type="term" value="F:siderophore uptake transmembrane transporter activity"/>
    <property type="evidence" value="ECO:0007669"/>
    <property type="project" value="TreeGrafter"/>
</dbReference>
<accession>A0A7H0VGF4</accession>
<dbReference type="PANTHER" id="PTHR30069:SF39">
    <property type="entry name" value="BLL6183 PROTEIN"/>
    <property type="match status" value="1"/>
</dbReference>
<dbReference type="InterPro" id="IPR039426">
    <property type="entry name" value="TonB-dep_rcpt-like"/>
</dbReference>
<keyword evidence="10" id="KW-0675">Receptor</keyword>
<proteinExistence type="predicted"/>
<dbReference type="Pfam" id="PF07715">
    <property type="entry name" value="Plug"/>
    <property type="match status" value="1"/>
</dbReference>
<dbReference type="InterPro" id="IPR036942">
    <property type="entry name" value="Beta-barrel_TonB_sf"/>
</dbReference>
<dbReference type="Gene3D" id="2.40.170.20">
    <property type="entry name" value="TonB-dependent receptor, beta-barrel domain"/>
    <property type="match status" value="1"/>
</dbReference>
<dbReference type="AlphaFoldDB" id="A0A7H0VGF4"/>
<keyword evidence="11" id="KW-1185">Reference proteome</keyword>
<dbReference type="SUPFAM" id="SSF56935">
    <property type="entry name" value="Porins"/>
    <property type="match status" value="1"/>
</dbReference>
<keyword evidence="7" id="KW-0472">Membrane</keyword>
<evidence type="ECO:0000256" key="7">
    <source>
        <dbReference type="ARBA" id="ARBA00023136"/>
    </source>
</evidence>
<evidence type="ECO:0000256" key="5">
    <source>
        <dbReference type="ARBA" id="ARBA00022729"/>
    </source>
</evidence>
<dbReference type="PROSITE" id="PS01156">
    <property type="entry name" value="TONB_DEPENDENT_REC_2"/>
    <property type="match status" value="1"/>
</dbReference>
<keyword evidence="2" id="KW-0813">Transport</keyword>
<dbReference type="Gene3D" id="2.170.130.10">
    <property type="entry name" value="TonB-dependent receptor, plug domain"/>
    <property type="match status" value="1"/>
</dbReference>
<organism evidence="10 11">
    <name type="scientific">Croceimicrobium hydrocarbonivorans</name>
    <dbReference type="NCBI Taxonomy" id="2761580"/>
    <lineage>
        <taxon>Bacteria</taxon>
        <taxon>Pseudomonadati</taxon>
        <taxon>Bacteroidota</taxon>
        <taxon>Flavobacteriia</taxon>
        <taxon>Flavobacteriales</taxon>
        <taxon>Owenweeksiaceae</taxon>
        <taxon>Croceimicrobium</taxon>
    </lineage>
</organism>
<keyword evidence="5" id="KW-0732">Signal</keyword>
<dbReference type="GO" id="GO:0044718">
    <property type="term" value="P:siderophore transmembrane transport"/>
    <property type="evidence" value="ECO:0007669"/>
    <property type="project" value="TreeGrafter"/>
</dbReference>
<evidence type="ECO:0000259" key="9">
    <source>
        <dbReference type="Pfam" id="PF07715"/>
    </source>
</evidence>
<dbReference type="Proteomes" id="UP000516305">
    <property type="component" value="Chromosome"/>
</dbReference>
<feature type="domain" description="TonB-dependent receptor plug" evidence="9">
    <location>
        <begin position="108"/>
        <end position="214"/>
    </location>
</feature>
<evidence type="ECO:0000256" key="8">
    <source>
        <dbReference type="ARBA" id="ARBA00023237"/>
    </source>
</evidence>
<name>A0A7H0VGF4_9FLAO</name>
<evidence type="ECO:0000256" key="3">
    <source>
        <dbReference type="ARBA" id="ARBA00022452"/>
    </source>
</evidence>
<dbReference type="RefSeq" id="WP_210759329.1">
    <property type="nucleotide sequence ID" value="NZ_CP060139.1"/>
</dbReference>
<dbReference type="Pfam" id="PF13715">
    <property type="entry name" value="CarbopepD_reg_2"/>
    <property type="match status" value="1"/>
</dbReference>
<dbReference type="InterPro" id="IPR037066">
    <property type="entry name" value="Plug_dom_sf"/>
</dbReference>
<keyword evidence="3" id="KW-1134">Transmembrane beta strand</keyword>
<protein>
    <submittedName>
        <fullName evidence="10">TonB-dependent receptor</fullName>
    </submittedName>
</protein>
<dbReference type="EMBL" id="CP060139">
    <property type="protein sequence ID" value="QNR24802.1"/>
    <property type="molecule type" value="Genomic_DNA"/>
</dbReference>
<dbReference type="InterPro" id="IPR008969">
    <property type="entry name" value="CarboxyPept-like_regulatory"/>
</dbReference>
<sequence length="890" mass="98858">MMLLFAGVASAQSFVSGTVVDGADGSPLPGANVVISGTTQGTQTDAEGKFKLRIPQHNFTIQISFIGYQAISKTLKANGDLEMGTIKMMAGSNELSAVEIVASRTTAESPFVFQELDKKEIVQNLGSRDLPNVLNVTPSVYSTNQGGGAGDSRINVRGFDQRNVAVMINGVPVNDMENGWVYWSNWDGLGDASSSIQVQRGISPVNISVPSVGGTINIITDPAGQAQSTSFRQEVGSFGFRKSTFGYNSGMLNEKFAFSLNLVRKQGDGFYQGTYTDAWAYYFGASYQMDDNDKFEIYAVGAPQLHGQNLYAQNIARYSHDYASDLEDYDQAAFQRYREAGRDFNQNYGGVSSSYTGRQYYAMYNTNLGQRYASDYIMERENYYHKPQINLNWYHTFNKDLRWSNVVYWSGGAGGGTGTYGSVSTDYSYQGMGVIQWDKEIAQNSDNFDQTYHSALNASTGILRNSVNKQQTWGAISKLMYNVNSNLNIQAGVDYRWASIDHYREVRDLLGGDYFAYTGNDFESSNAQFMKGLGDKIAYDNTNQVSWLGGYAQAVYDTKKLNLFGMAGYTVVSYDYTDHFQNDGTGNALNLATDNLPGFQVKAGAAYKVNRNFNFFVNGGYISRNPIFDYAINDGAGVVYDNPENEKVSIFEAGASYYIGNKFGLTVNYYNTTWTDRTITQNVRLMNGDEDFIFLGGLGQNHSGVELAGSYQPIEGLRFDFGSSIGNWEYTSDVNATYTTYENGSAVENTFNLYVNGLKVGDAPQTQAYISGSVDITEGLTAKVDYRYYTSFYSNFNPMDRTDEGDRTQSWQVPDYGVVDLHLYYDLPLNTEDYSVSVFAHVFNALNTIYIQDATDNSQYNSFDGDHDADDAEVFFGIPRNFNAGFTIRF</sequence>
<dbReference type="KEGG" id="chyd:H4K34_02865"/>
<dbReference type="InterPro" id="IPR010917">
    <property type="entry name" value="TonB_rcpt_CS"/>
</dbReference>
<dbReference type="InterPro" id="IPR012910">
    <property type="entry name" value="Plug_dom"/>
</dbReference>
<keyword evidence="6" id="KW-0798">TonB box</keyword>
<dbReference type="GO" id="GO:0009279">
    <property type="term" value="C:cell outer membrane"/>
    <property type="evidence" value="ECO:0007669"/>
    <property type="project" value="UniProtKB-SubCell"/>
</dbReference>
<keyword evidence="4" id="KW-0812">Transmembrane</keyword>
<evidence type="ECO:0000256" key="4">
    <source>
        <dbReference type="ARBA" id="ARBA00022692"/>
    </source>
</evidence>
<evidence type="ECO:0000256" key="6">
    <source>
        <dbReference type="ARBA" id="ARBA00023077"/>
    </source>
</evidence>
<dbReference type="PANTHER" id="PTHR30069">
    <property type="entry name" value="TONB-DEPENDENT OUTER MEMBRANE RECEPTOR"/>
    <property type="match status" value="1"/>
</dbReference>
<dbReference type="SUPFAM" id="SSF49464">
    <property type="entry name" value="Carboxypeptidase regulatory domain-like"/>
    <property type="match status" value="1"/>
</dbReference>
<evidence type="ECO:0000256" key="2">
    <source>
        <dbReference type="ARBA" id="ARBA00022448"/>
    </source>
</evidence>
<dbReference type="Gene3D" id="2.60.40.1120">
    <property type="entry name" value="Carboxypeptidase-like, regulatory domain"/>
    <property type="match status" value="1"/>
</dbReference>